<reference evidence="4 5" key="1">
    <citation type="submission" date="2019-09" db="EMBL/GenBank/DDBJ databases">
        <title>Bird 10,000 Genomes (B10K) Project - Family phase.</title>
        <authorList>
            <person name="Zhang G."/>
        </authorList>
    </citation>
    <scope>NUCLEOTIDE SEQUENCE [LARGE SCALE GENOMIC DNA]</scope>
    <source>
        <strain evidence="4">B10K-DU-009-16</strain>
        <tissue evidence="4">Muscle</tissue>
    </source>
</reference>
<dbReference type="PANTHER" id="PTHR21705:SF9">
    <property type="entry name" value="FHF COMPLEX SUBUNIT HOOK-INTERACTING PROTEIN 2B"/>
    <property type="match status" value="1"/>
</dbReference>
<sequence length="524" mass="56851">SQYPPGMRQQVLLFFSRVLGQMQHPLLHYLNVHRPVQKLLQLSGDRLGSGTEKEEVQFATVLCTKIKQDPSLLAYILEVSSPPGKPGAGGTPIGLIYGSILTGRRAQELPASPVEEGAEHPPGTAAAASTPPAEVSPPRRDSNLVTSLVGLCKSQKSRVALKARENLLSLVGLAQEAAAACLVRSSALWQLLTEHLCDLYSAVAPGTDPSDVLALERASWRSQGDAAGDGVFPGKESLAAFFAWLDYLDELVMGAHPVVADAITEAVEEKFFQGILQPQLLEMSELAVLGVTAMLTGTVRQLRAPPLLRRLVLFLLGPDRHPETPGDSPHPLRTHLIDRCNHLSDEVRPILAGGTTGDIEDPYFTDGFPDAGFRMTKKRLPGSSPSGKGQVSEVVSSFLCLVPEDAKTSSCMEEGGYDTYVHDALGMVQACRANAAPWGWPLAPRPLDACHPEVTFYEGHFLKVLFDRMSRILDQPYSLNLQVTSVLSRLAAFPHPHLHEYLLDPYLTLAPGCRSLFSVLVRVM</sequence>
<dbReference type="Proteomes" id="UP000556165">
    <property type="component" value="Unassembled WGS sequence"/>
</dbReference>
<evidence type="ECO:0000313" key="4">
    <source>
        <dbReference type="EMBL" id="NXW38631.1"/>
    </source>
</evidence>
<feature type="compositionally biased region" description="Low complexity" evidence="2">
    <location>
        <begin position="121"/>
        <end position="133"/>
    </location>
</feature>
<feature type="domain" description="FHF complex subunit HOOK-interacting protein C-terminal" evidence="3">
    <location>
        <begin position="458"/>
        <end position="523"/>
    </location>
</feature>
<protein>
    <submittedName>
        <fullName evidence="4">F16B2 protein</fullName>
    </submittedName>
</protein>
<keyword evidence="5" id="KW-1185">Reference proteome</keyword>
<evidence type="ECO:0000313" key="5">
    <source>
        <dbReference type="Proteomes" id="UP000556165"/>
    </source>
</evidence>
<feature type="region of interest" description="Disordered" evidence="2">
    <location>
        <begin position="109"/>
        <end position="140"/>
    </location>
</feature>
<dbReference type="Pfam" id="PF10257">
    <property type="entry name" value="RAI16-like"/>
    <property type="match status" value="1"/>
</dbReference>
<feature type="non-terminal residue" evidence="4">
    <location>
        <position position="1"/>
    </location>
</feature>
<comment type="caution">
    <text evidence="4">The sequence shown here is derived from an EMBL/GenBank/DDBJ whole genome shotgun (WGS) entry which is preliminary data.</text>
</comment>
<evidence type="ECO:0000256" key="1">
    <source>
        <dbReference type="ARBA" id="ARBA00024336"/>
    </source>
</evidence>
<dbReference type="InterPro" id="IPR045669">
    <property type="entry name" value="FHIP_C"/>
</dbReference>
<organism evidence="4 5">
    <name type="scientific">Phaetusa simplex</name>
    <name type="common">large-billed tern</name>
    <dbReference type="NCBI Taxonomy" id="297813"/>
    <lineage>
        <taxon>Eukaryota</taxon>
        <taxon>Metazoa</taxon>
        <taxon>Chordata</taxon>
        <taxon>Craniata</taxon>
        <taxon>Vertebrata</taxon>
        <taxon>Euteleostomi</taxon>
        <taxon>Archelosauria</taxon>
        <taxon>Archosauria</taxon>
        <taxon>Dinosauria</taxon>
        <taxon>Saurischia</taxon>
        <taxon>Theropoda</taxon>
        <taxon>Coelurosauria</taxon>
        <taxon>Aves</taxon>
        <taxon>Neognathae</taxon>
        <taxon>Neoaves</taxon>
        <taxon>Charadriiformes</taxon>
        <taxon>Laridae</taxon>
        <taxon>Phaetusa</taxon>
    </lineage>
</organism>
<dbReference type="InterPro" id="IPR019384">
    <property type="entry name" value="FHIP"/>
</dbReference>
<evidence type="ECO:0000256" key="2">
    <source>
        <dbReference type="SAM" id="MobiDB-lite"/>
    </source>
</evidence>
<comment type="similarity">
    <text evidence="1">Belongs to the FHIP family.</text>
</comment>
<accession>A0A7L4BM43</accession>
<dbReference type="EMBL" id="VZZW01003700">
    <property type="protein sequence ID" value="NXW38631.1"/>
    <property type="molecule type" value="Genomic_DNA"/>
</dbReference>
<evidence type="ECO:0000259" key="3">
    <source>
        <dbReference type="Pfam" id="PF19314"/>
    </source>
</evidence>
<dbReference type="AlphaFoldDB" id="A0A7L4BM43"/>
<feature type="non-terminal residue" evidence="4">
    <location>
        <position position="524"/>
    </location>
</feature>
<dbReference type="Pfam" id="PF19314">
    <property type="entry name" value="DUF5917"/>
    <property type="match status" value="1"/>
</dbReference>
<name>A0A7L4BM43_9CHAR</name>
<gene>
    <name evidence="4" type="primary">Fam160b2</name>
    <name evidence="4" type="ORF">PHASIM_R14299</name>
</gene>
<proteinExistence type="inferred from homology"/>
<dbReference type="PANTHER" id="PTHR21705">
    <property type="entry name" value="RAI16 PROTEIN-RELATED"/>
    <property type="match status" value="1"/>
</dbReference>